<evidence type="ECO:0000256" key="2">
    <source>
        <dbReference type="ARBA" id="ARBA00023002"/>
    </source>
</evidence>
<dbReference type="InterPro" id="IPR036291">
    <property type="entry name" value="NAD(P)-bd_dom_sf"/>
</dbReference>
<dbReference type="GO" id="GO:0005829">
    <property type="term" value="C:cytosol"/>
    <property type="evidence" value="ECO:0007669"/>
    <property type="project" value="TreeGrafter"/>
</dbReference>
<comment type="caution">
    <text evidence="5">The sequence shown here is derived from an EMBL/GenBank/DDBJ whole genome shotgun (WGS) entry which is preliminary data.</text>
</comment>
<dbReference type="GO" id="GO:0006537">
    <property type="term" value="P:glutamate biosynthetic process"/>
    <property type="evidence" value="ECO:0007669"/>
    <property type="project" value="TreeGrafter"/>
</dbReference>
<gene>
    <name evidence="5" type="ORF">THAOC_09567</name>
</gene>
<dbReference type="InterPro" id="IPR046346">
    <property type="entry name" value="Aminoacid_DH-like_N_sf"/>
</dbReference>
<dbReference type="InterPro" id="IPR006097">
    <property type="entry name" value="Glu/Leu/Phe/Val/Trp_DH_dimer"/>
</dbReference>
<dbReference type="EMBL" id="AGNL01010348">
    <property type="protein sequence ID" value="EJK69203.1"/>
    <property type="molecule type" value="Genomic_DNA"/>
</dbReference>
<dbReference type="Gene3D" id="3.40.50.720">
    <property type="entry name" value="NAD(P)-binding Rossmann-like Domain"/>
    <property type="match status" value="1"/>
</dbReference>
<protein>
    <recommendedName>
        <fullName evidence="4">Glutamate/phenylalanine/leucine/valine/L-tryptophan dehydrogenase C-terminal domain-containing protein</fullName>
    </recommendedName>
</protein>
<feature type="compositionally biased region" description="Basic and acidic residues" evidence="3">
    <location>
        <begin position="1"/>
        <end position="27"/>
    </location>
</feature>
<dbReference type="SUPFAM" id="SSF51735">
    <property type="entry name" value="NAD(P)-binding Rossmann-fold domains"/>
    <property type="match status" value="1"/>
</dbReference>
<dbReference type="OrthoDB" id="6718861at2759"/>
<dbReference type="PANTHER" id="PTHR43571:SF1">
    <property type="entry name" value="NADP-SPECIFIC GLUTAMATE DEHYDROGENASE 1-RELATED"/>
    <property type="match status" value="1"/>
</dbReference>
<dbReference type="Proteomes" id="UP000266841">
    <property type="component" value="Unassembled WGS sequence"/>
</dbReference>
<evidence type="ECO:0000313" key="5">
    <source>
        <dbReference type="EMBL" id="EJK69203.1"/>
    </source>
</evidence>
<evidence type="ECO:0000256" key="1">
    <source>
        <dbReference type="ARBA" id="ARBA00006382"/>
    </source>
</evidence>
<dbReference type="PANTHER" id="PTHR43571">
    <property type="entry name" value="NADP-SPECIFIC GLUTAMATE DEHYDROGENASE 1-RELATED"/>
    <property type="match status" value="1"/>
</dbReference>
<dbReference type="Pfam" id="PF00208">
    <property type="entry name" value="ELFV_dehydrog"/>
    <property type="match status" value="1"/>
</dbReference>
<reference evidence="5 6" key="1">
    <citation type="journal article" date="2012" name="Genome Biol.">
        <title>Genome and low-iron response of an oceanic diatom adapted to chronic iron limitation.</title>
        <authorList>
            <person name="Lommer M."/>
            <person name="Specht M."/>
            <person name="Roy A.S."/>
            <person name="Kraemer L."/>
            <person name="Andreson R."/>
            <person name="Gutowska M.A."/>
            <person name="Wolf J."/>
            <person name="Bergner S.V."/>
            <person name="Schilhabel M.B."/>
            <person name="Klostermeier U.C."/>
            <person name="Beiko R.G."/>
            <person name="Rosenstiel P."/>
            <person name="Hippler M."/>
            <person name="Laroche J."/>
        </authorList>
    </citation>
    <scope>NUCLEOTIDE SEQUENCE [LARGE SCALE GENOMIC DNA]</scope>
    <source>
        <strain evidence="5 6">CCMP1005</strain>
    </source>
</reference>
<name>K0SSE5_THAOC</name>
<dbReference type="Gene3D" id="3.40.50.10860">
    <property type="entry name" value="Leucine Dehydrogenase, chain A, domain 1"/>
    <property type="match status" value="1"/>
</dbReference>
<feature type="domain" description="Glutamate/phenylalanine/leucine/valine/L-tryptophan dehydrogenase C-terminal" evidence="4">
    <location>
        <begin position="395"/>
        <end position="606"/>
    </location>
</feature>
<dbReference type="InterPro" id="IPR050724">
    <property type="entry name" value="Glu_Leu_Phe_Val_DH"/>
</dbReference>
<feature type="region of interest" description="Disordered" evidence="3">
    <location>
        <begin position="1"/>
        <end position="62"/>
    </location>
</feature>
<comment type="similarity">
    <text evidence="1">Belongs to the Glu/Leu/Phe/Val dehydrogenases family.</text>
</comment>
<dbReference type="InterPro" id="IPR006096">
    <property type="entry name" value="Glu/Leu/Phe/Val/Trp_DH_C"/>
</dbReference>
<dbReference type="SMART" id="SM00839">
    <property type="entry name" value="ELFV_dehydrog"/>
    <property type="match status" value="1"/>
</dbReference>
<accession>K0SSE5</accession>
<sequence>MACADRSAKHEQGSRRSDKVRARDPTREIAGVFESSSQPEGPRSLQPRSRVAASPALHEQPATDIHAAPHSDCAVYCSIGRQPSVLLSPALRSRPPGTRREVKTIDSAQIVSCRLEDPNPTMMISTRAALPRAVALGCSTASPLGVKATATTTTRTKSSSPKNLVRNEGVHQNMKLSKSWRNKPLFRRQGDVRFKSGLEASKLLIAEANRRDSHEAEYIDSITSTMEALAPMFDRNPRYAFVAKQLMEPERFVQFRVAWMDDVGVVRLNRGFRIQYSSSLGPYEGPLHLGSHVNAGLVKALGFDNVFSNSLTGYDVGSSVGGSDFNPQNKSEAEVQRFCQSYMTELAKYVGPDIDLPTMGMGVAEKEMGYLFGQYKRINNKCTNGGISFMTKTGGDIPGRAVVLFAKAMLKDKNQSLMGKRCLIIGSGKIARAVADTLLDYGAVPLTFSDESGHVYEPNGIDKGKLKTITTIKQERGTMIGRYIMSSTTATFNEPGSIFDIPCDLCFPCGGIKSIDEDAVNTLADNGCTGIIEGGHKNVTNEARQVAKSRGVMYCPHIVSLTGTNISHANGHSLDKQTLEAEVNRIYADVKEAATEFNARGDLVAG</sequence>
<evidence type="ECO:0000256" key="3">
    <source>
        <dbReference type="SAM" id="MobiDB-lite"/>
    </source>
</evidence>
<organism evidence="5 6">
    <name type="scientific">Thalassiosira oceanica</name>
    <name type="common">Marine diatom</name>
    <dbReference type="NCBI Taxonomy" id="159749"/>
    <lineage>
        <taxon>Eukaryota</taxon>
        <taxon>Sar</taxon>
        <taxon>Stramenopiles</taxon>
        <taxon>Ochrophyta</taxon>
        <taxon>Bacillariophyta</taxon>
        <taxon>Coscinodiscophyceae</taxon>
        <taxon>Thalassiosirophycidae</taxon>
        <taxon>Thalassiosirales</taxon>
        <taxon>Thalassiosiraceae</taxon>
        <taxon>Thalassiosira</taxon>
    </lineage>
</organism>
<dbReference type="Pfam" id="PF02812">
    <property type="entry name" value="ELFV_dehydrog_N"/>
    <property type="match status" value="1"/>
</dbReference>
<evidence type="ECO:0000313" key="6">
    <source>
        <dbReference type="Proteomes" id="UP000266841"/>
    </source>
</evidence>
<feature type="non-terminal residue" evidence="5">
    <location>
        <position position="606"/>
    </location>
</feature>
<keyword evidence="6" id="KW-1185">Reference proteome</keyword>
<dbReference type="AlphaFoldDB" id="K0SSE5"/>
<dbReference type="eggNOG" id="KOG2250">
    <property type="taxonomic scope" value="Eukaryota"/>
</dbReference>
<dbReference type="GO" id="GO:0004354">
    <property type="term" value="F:glutamate dehydrogenase (NADP+) activity"/>
    <property type="evidence" value="ECO:0007669"/>
    <property type="project" value="TreeGrafter"/>
</dbReference>
<dbReference type="Gene3D" id="1.10.285.10">
    <property type="entry name" value="Glutamate Dehydrogenase, chain A, domain 3"/>
    <property type="match status" value="1"/>
</dbReference>
<dbReference type="SUPFAM" id="SSF53223">
    <property type="entry name" value="Aminoacid dehydrogenase-like, N-terminal domain"/>
    <property type="match status" value="1"/>
</dbReference>
<evidence type="ECO:0000259" key="4">
    <source>
        <dbReference type="SMART" id="SM00839"/>
    </source>
</evidence>
<proteinExistence type="inferred from homology"/>
<keyword evidence="2" id="KW-0560">Oxidoreductase</keyword>